<feature type="active site" evidence="15">
    <location>
        <position position="202"/>
    </location>
</feature>
<dbReference type="PANTHER" id="PTHR30305:SF1">
    <property type="entry name" value="HPR KINASE_PHOSPHORYLASE"/>
    <property type="match status" value="1"/>
</dbReference>
<keyword evidence="12 15" id="KW-0511">Multifunctional enzyme</keyword>
<evidence type="ECO:0000256" key="6">
    <source>
        <dbReference type="ARBA" id="ARBA00022679"/>
    </source>
</evidence>
<dbReference type="Pfam" id="PF07475">
    <property type="entry name" value="Hpr_kinase_C"/>
    <property type="match status" value="1"/>
</dbReference>
<feature type="domain" description="HPr(Ser) kinase/phosphorylase N-terminal" evidence="16">
    <location>
        <begin position="47"/>
        <end position="170"/>
    </location>
</feature>
<keyword evidence="7 15" id="KW-0479">Metal-binding</keyword>
<dbReference type="GO" id="GO:0000287">
    <property type="term" value="F:magnesium ion binding"/>
    <property type="evidence" value="ECO:0007669"/>
    <property type="project" value="UniProtKB-UniRule"/>
</dbReference>
<comment type="miscellaneous">
    <text evidence="15">Both phosphorylation and phosphorolysis are carried out by the same active site and suggest a common mechanism for both reactions.</text>
</comment>
<comment type="catalytic activity">
    <reaction evidence="14 15">
        <text>[HPr protein]-O-phospho-L-serine + phosphate + H(+) = [HPr protein]-L-serine + diphosphate</text>
        <dbReference type="Rhea" id="RHEA:46604"/>
        <dbReference type="Rhea" id="RHEA-COMP:11602"/>
        <dbReference type="Rhea" id="RHEA-COMP:11603"/>
        <dbReference type="ChEBI" id="CHEBI:15378"/>
        <dbReference type="ChEBI" id="CHEBI:29999"/>
        <dbReference type="ChEBI" id="CHEBI:33019"/>
        <dbReference type="ChEBI" id="CHEBI:43474"/>
        <dbReference type="ChEBI" id="CHEBI:83421"/>
    </reaction>
</comment>
<feature type="region of interest" description="Important for the catalytic mechanism of dephosphorylation" evidence="15">
    <location>
        <begin position="307"/>
        <end position="312"/>
    </location>
</feature>
<feature type="active site" evidence="15">
    <location>
        <position position="181"/>
    </location>
</feature>
<dbReference type="Proteomes" id="UP000002527">
    <property type="component" value="Chromosome"/>
</dbReference>
<evidence type="ECO:0000256" key="13">
    <source>
        <dbReference type="ARBA" id="ARBA00023277"/>
    </source>
</evidence>
<keyword evidence="11 15" id="KW-0460">Magnesium</keyword>
<dbReference type="GO" id="GO:0004674">
    <property type="term" value="F:protein serine/threonine kinase activity"/>
    <property type="evidence" value="ECO:0007669"/>
    <property type="project" value="UniProtKB-KW"/>
</dbReference>
<protein>
    <recommendedName>
        <fullName evidence="15">HPr kinase/phosphorylase</fullName>
        <shortName evidence="15">HPrK/P</shortName>
        <ecNumber evidence="15">2.7.11.-</ecNumber>
        <ecNumber evidence="15">2.7.4.-</ecNumber>
    </recommendedName>
    <alternativeName>
        <fullName evidence="15">HPr(Ser) kinase/phosphorylase</fullName>
    </alternativeName>
</protein>
<feature type="region of interest" description="Important for the catalytic mechanism of both phosphorylation and dephosphorylation" evidence="15">
    <location>
        <begin position="244"/>
        <end position="253"/>
    </location>
</feature>
<feature type="binding site" evidence="15">
    <location>
        <position position="245"/>
    </location>
    <ligand>
        <name>Mg(2+)</name>
        <dbReference type="ChEBI" id="CHEBI:18420"/>
    </ligand>
</feature>
<keyword evidence="8 15" id="KW-0547">Nucleotide-binding</keyword>
<keyword evidence="13 15" id="KW-0119">Carbohydrate metabolism</keyword>
<evidence type="ECO:0000256" key="10">
    <source>
        <dbReference type="ARBA" id="ARBA00022840"/>
    </source>
</evidence>
<gene>
    <name evidence="15 18" type="primary">hprK</name>
    <name evidence="18" type="ordered locus">BCE_5267</name>
</gene>
<accession>Q72XV6</accession>
<dbReference type="InterPro" id="IPR011104">
    <property type="entry name" value="Hpr_kin/Pase_C"/>
</dbReference>
<dbReference type="KEGG" id="bca:BCE_5267"/>
<evidence type="ECO:0000256" key="3">
    <source>
        <dbReference type="ARBA" id="ARBA00006883"/>
    </source>
</evidence>
<evidence type="ECO:0000256" key="4">
    <source>
        <dbReference type="ARBA" id="ARBA00011643"/>
    </source>
</evidence>
<dbReference type="EMBL" id="AE017194">
    <property type="protein sequence ID" value="AAS44168.1"/>
    <property type="molecule type" value="Genomic_DNA"/>
</dbReference>
<feature type="active site" evidence="15">
    <location>
        <position position="286"/>
    </location>
</feature>
<feature type="binding site" evidence="15">
    <location>
        <begin position="196"/>
        <end position="203"/>
    </location>
    <ligand>
        <name>ATP</name>
        <dbReference type="ChEBI" id="CHEBI:30616"/>
    </ligand>
</feature>
<dbReference type="HAMAP" id="MF_01249">
    <property type="entry name" value="HPr_kinase"/>
    <property type="match status" value="1"/>
</dbReference>
<comment type="function">
    <text evidence="15">Catalyzes the ATP- as well as the pyrophosphate-dependent phosphorylation of a specific serine residue in HPr, a phosphocarrier protein of the phosphoenolpyruvate-dependent sugar phosphotransferase system (PTS). HprK/P also catalyzes the pyrophosphate-producing, inorganic phosphate-dependent dephosphorylation (phosphorolysis) of seryl-phosphorylated HPr (P-Ser-HPr). The two antagonistic activities of HprK/P are regulated by several intracellular metabolites, which change their concentration in response to the absence or presence of rapidly metabolisable carbon sources (glucose, fructose, etc.) in the growth medium. Also phosphorylates/dephosphorylates the HPr-like catabolite repression protein crh on a specific serine residue. Therefore, by controlling the phosphorylation state of HPr and crh, HPrK/P is a sensor enzyme that plays a major role in the regulation of carbon metabolism and sugar transport: it mediates carbon catabolite repression (CCR), and regulates PTS-catalyzed carbohydrate uptake and inducer exclusion.</text>
</comment>
<keyword evidence="9 15" id="KW-0418">Kinase</keyword>
<evidence type="ECO:0000313" key="19">
    <source>
        <dbReference type="Proteomes" id="UP000002527"/>
    </source>
</evidence>
<comment type="subunit">
    <text evidence="4 15">Homohexamer.</text>
</comment>
<evidence type="ECO:0000259" key="16">
    <source>
        <dbReference type="Pfam" id="PF02603"/>
    </source>
</evidence>
<dbReference type="FunFam" id="3.40.50.300:FF:000174">
    <property type="entry name" value="HPr kinase/phosphorylase"/>
    <property type="match status" value="1"/>
</dbReference>
<evidence type="ECO:0000256" key="5">
    <source>
        <dbReference type="ARBA" id="ARBA00022527"/>
    </source>
</evidence>
<evidence type="ECO:0000259" key="17">
    <source>
        <dbReference type="Pfam" id="PF07475"/>
    </source>
</evidence>
<evidence type="ECO:0000256" key="11">
    <source>
        <dbReference type="ARBA" id="ARBA00022842"/>
    </source>
</evidence>
<dbReference type="PANTHER" id="PTHR30305">
    <property type="entry name" value="PROTEIN YJDM-RELATED"/>
    <property type="match status" value="1"/>
</dbReference>
<dbReference type="InterPro" id="IPR003755">
    <property type="entry name" value="HPr(Ser)_kin/Pase"/>
</dbReference>
<comment type="similarity">
    <text evidence="3 15">Belongs to the HPrK/P family.</text>
</comment>
<keyword evidence="6 15" id="KW-0808">Transferase</keyword>
<dbReference type="GO" id="GO:0005524">
    <property type="term" value="F:ATP binding"/>
    <property type="evidence" value="ECO:0007669"/>
    <property type="project" value="UniProtKB-UniRule"/>
</dbReference>
<dbReference type="InterPro" id="IPR027417">
    <property type="entry name" value="P-loop_NTPase"/>
</dbReference>
<evidence type="ECO:0000256" key="1">
    <source>
        <dbReference type="ARBA" id="ARBA00001120"/>
    </source>
</evidence>
<dbReference type="Pfam" id="PF02603">
    <property type="entry name" value="Hpr_kinase_N"/>
    <property type="match status" value="1"/>
</dbReference>
<comment type="domain">
    <text evidence="15">The Walker A ATP-binding motif also binds Pi and PPi.</text>
</comment>
<evidence type="ECO:0000313" key="18">
    <source>
        <dbReference type="EMBL" id="AAS44168.1"/>
    </source>
</evidence>
<dbReference type="SUPFAM" id="SSF53795">
    <property type="entry name" value="PEP carboxykinase-like"/>
    <property type="match status" value="1"/>
</dbReference>
<dbReference type="InterPro" id="IPR011126">
    <property type="entry name" value="Hpr_kin/Pase_Hpr_N"/>
</dbReference>
<dbReference type="GO" id="GO:0000155">
    <property type="term" value="F:phosphorelay sensor kinase activity"/>
    <property type="evidence" value="ECO:0007669"/>
    <property type="project" value="InterPro"/>
</dbReference>
<organism evidence="18 19">
    <name type="scientific">Bacillus cereus (strain ATCC 10987 / NRS 248)</name>
    <dbReference type="NCBI Taxonomy" id="222523"/>
    <lineage>
        <taxon>Bacteria</taxon>
        <taxon>Bacillati</taxon>
        <taxon>Bacillota</taxon>
        <taxon>Bacilli</taxon>
        <taxon>Bacillales</taxon>
        <taxon>Bacillaceae</taxon>
        <taxon>Bacillus</taxon>
        <taxon>Bacillus cereus group</taxon>
    </lineage>
</organism>
<keyword evidence="5 15" id="KW-0723">Serine/threonine-protein kinase</keyword>
<dbReference type="FunFam" id="3.40.1390.20:FF:000002">
    <property type="entry name" value="HPr kinase/phosphorylase"/>
    <property type="match status" value="1"/>
</dbReference>
<comment type="catalytic activity">
    <reaction evidence="1 15">
        <text>[HPr protein]-L-serine + ATP = [HPr protein]-O-phospho-L-serine + ADP + H(+)</text>
        <dbReference type="Rhea" id="RHEA:46600"/>
        <dbReference type="Rhea" id="RHEA-COMP:11602"/>
        <dbReference type="Rhea" id="RHEA-COMP:11603"/>
        <dbReference type="ChEBI" id="CHEBI:15378"/>
        <dbReference type="ChEBI" id="CHEBI:29999"/>
        <dbReference type="ChEBI" id="CHEBI:30616"/>
        <dbReference type="ChEBI" id="CHEBI:83421"/>
        <dbReference type="ChEBI" id="CHEBI:456216"/>
    </reaction>
</comment>
<comment type="cofactor">
    <cofactor evidence="2 15">
        <name>Mg(2+)</name>
        <dbReference type="ChEBI" id="CHEBI:18420"/>
    </cofactor>
</comment>
<dbReference type="GO" id="GO:0006109">
    <property type="term" value="P:regulation of carbohydrate metabolic process"/>
    <property type="evidence" value="ECO:0007669"/>
    <property type="project" value="UniProtKB-UniRule"/>
</dbReference>
<feature type="domain" description="HPr kinase/phosphorylase C-terminal" evidence="17">
    <location>
        <begin position="173"/>
        <end position="341"/>
    </location>
</feature>
<feature type="binding site" evidence="15">
    <location>
        <position position="203"/>
    </location>
    <ligand>
        <name>Mg(2+)</name>
        <dbReference type="ChEBI" id="CHEBI:18420"/>
    </ligand>
</feature>
<evidence type="ECO:0000256" key="8">
    <source>
        <dbReference type="ARBA" id="ARBA00022741"/>
    </source>
</evidence>
<sequence length="352" mass="39957">MKCFFLFIRNRISCFQKKMVQYPVEWNFTSNETEPAAEWRFIHMPKVRTKDLIEQFQLELISGEEGIHRPIDTSDLSRPGIEMAGFFTYYPADRVQLLGKTELTFFDTLTSEQKQERMKALCTEETPCIIVTRNQDVPDELLQASRESGMPLLRSSQTTTRLSSRLTNYLEGKLAPTTAVHGVLVDIYGVGVLITGQSGVGKSETALELVKRGHRLVADDSVEIRQEDEDMLVGSSPDLIEHLLEIRGLGIINVMTLFGAGAVRNYKRITLVINLEIWDQKKNYDRLGLDEEKMKIIDTELTKITLPVRPGRNLAVIIEVAAMNFRLKRMGVNAAQQFSERLMSAIELGNQE</sequence>
<evidence type="ECO:0000256" key="15">
    <source>
        <dbReference type="HAMAP-Rule" id="MF_01249"/>
    </source>
</evidence>
<dbReference type="HOGENOM" id="CLU_052030_0_1_9"/>
<dbReference type="EC" id="2.7.4.-" evidence="15"/>
<evidence type="ECO:0000256" key="7">
    <source>
        <dbReference type="ARBA" id="ARBA00022723"/>
    </source>
</evidence>
<proteinExistence type="inferred from homology"/>
<dbReference type="EC" id="2.7.11.-" evidence="15"/>
<dbReference type="AlphaFoldDB" id="Q72XV6"/>
<dbReference type="InterPro" id="IPR028979">
    <property type="entry name" value="Ser_kin/Pase_Hpr-like_N_sf"/>
</dbReference>
<evidence type="ECO:0000256" key="9">
    <source>
        <dbReference type="ARBA" id="ARBA00022777"/>
    </source>
</evidence>
<dbReference type="Gene3D" id="3.40.1390.20">
    <property type="entry name" value="HprK N-terminal domain-like"/>
    <property type="match status" value="1"/>
</dbReference>
<dbReference type="Gene3D" id="3.40.50.300">
    <property type="entry name" value="P-loop containing nucleotide triphosphate hydrolases"/>
    <property type="match status" value="1"/>
</dbReference>
<reference evidence="18 19" key="1">
    <citation type="journal article" date="2004" name="Nucleic Acids Res.">
        <title>The genome sequence of Bacillus cereus ATCC 10987 reveals metabolic adaptations and a large plasmid related to Bacillus anthracis pXO1.</title>
        <authorList>
            <person name="Rasko D.A."/>
            <person name="Ravel J."/>
            <person name="Okstad O.A."/>
            <person name="Helgason E."/>
            <person name="Cer R.Z."/>
            <person name="Jiang L."/>
            <person name="Shores K.A."/>
            <person name="Fouts D.E."/>
            <person name="Tourasse N.J."/>
            <person name="Angiuoli S.V."/>
            <person name="Kolonay J."/>
            <person name="Nelson W.C."/>
            <person name="Kolsto A.-B."/>
            <person name="Fraser C.M."/>
            <person name="Read T.D."/>
        </authorList>
    </citation>
    <scope>NUCLEOTIDE SEQUENCE [LARGE SCALE GENOMIC DNA]</scope>
    <source>
        <strain evidence="19">ATCC 10987 / NRS 248</strain>
    </source>
</reference>
<feature type="active site" description="Proton acceptor; for phosphorylation activity. Proton donor; for dephosphorylation activity" evidence="15">
    <location>
        <position position="220"/>
    </location>
</feature>
<dbReference type="CDD" id="cd01918">
    <property type="entry name" value="HprK_C"/>
    <property type="match status" value="1"/>
</dbReference>
<name>Q72XV6_BACC1</name>
<evidence type="ECO:0000256" key="2">
    <source>
        <dbReference type="ARBA" id="ARBA00001946"/>
    </source>
</evidence>
<dbReference type="SUPFAM" id="SSF75138">
    <property type="entry name" value="HprK N-terminal domain-like"/>
    <property type="match status" value="1"/>
</dbReference>
<evidence type="ECO:0000256" key="14">
    <source>
        <dbReference type="ARBA" id="ARBA00047657"/>
    </source>
</evidence>
<dbReference type="GO" id="GO:0004712">
    <property type="term" value="F:protein serine/threonine/tyrosine kinase activity"/>
    <property type="evidence" value="ECO:0007669"/>
    <property type="project" value="UniProtKB-UniRule"/>
</dbReference>
<evidence type="ECO:0000256" key="12">
    <source>
        <dbReference type="ARBA" id="ARBA00023268"/>
    </source>
</evidence>
<dbReference type="NCBIfam" id="TIGR00679">
    <property type="entry name" value="hpr-ser"/>
    <property type="match status" value="1"/>
</dbReference>
<keyword evidence="10 15" id="KW-0067">ATP-binding</keyword>